<sequence>MAKGLYAGSPQQYYGMKRRTPSYDPIIQAQSGLPMYALKEMEEKEKAEQTRHEEEISLAKANIEQAKKELASFEKYQSQGIDLSKESLALQESLSKYQTDVQKSIAKRESEQRAAEAKKAQLMSGLQTGVQAVGTGYKIGSAMGLWGKTGATTLGAGAAGAGAGGAAGGAYGSGSLGYGGVALGSSGAGAGGAGVGAGPTAAGAGAGATASVAGPLAGAVMLKYTHQPVEWTMKKITGGWWGRGKEYSPNEWERRMDWVQSGGAAARDAAAPLMPYNVGPSRREWDYLNLKDPPVVTRGRSVAQDVAKPGCIIVSSCTDPNSYEVNITREFRDNHLDPITLKGYYELAKHIVPLINKSEQFKRYIKETLVDRLIDFGEWVMGYKDRLRFKDSETVTRNFLNTCYLMGA</sequence>
<dbReference type="EMBL" id="MT142464">
    <property type="protein sequence ID" value="QJA81598.1"/>
    <property type="molecule type" value="Genomic_DNA"/>
</dbReference>
<evidence type="ECO:0000256" key="1">
    <source>
        <dbReference type="SAM" id="Coils"/>
    </source>
</evidence>
<evidence type="ECO:0000313" key="2">
    <source>
        <dbReference type="EMBL" id="QJA81598.1"/>
    </source>
</evidence>
<organism evidence="2">
    <name type="scientific">viral metagenome</name>
    <dbReference type="NCBI Taxonomy" id="1070528"/>
    <lineage>
        <taxon>unclassified sequences</taxon>
        <taxon>metagenomes</taxon>
        <taxon>organismal metagenomes</taxon>
    </lineage>
</organism>
<name>A0A6M3KJM5_9ZZZZ</name>
<reference evidence="2" key="1">
    <citation type="submission" date="2020-03" db="EMBL/GenBank/DDBJ databases">
        <title>The deep terrestrial virosphere.</title>
        <authorList>
            <person name="Holmfeldt K."/>
            <person name="Nilsson E."/>
            <person name="Simone D."/>
            <person name="Lopez-Fernandez M."/>
            <person name="Wu X."/>
            <person name="de Brujin I."/>
            <person name="Lundin D."/>
            <person name="Andersson A."/>
            <person name="Bertilsson S."/>
            <person name="Dopson M."/>
        </authorList>
    </citation>
    <scope>NUCLEOTIDE SEQUENCE</scope>
    <source>
        <strain evidence="2">MM415A00505</strain>
    </source>
</reference>
<feature type="coiled-coil region" evidence="1">
    <location>
        <begin position="44"/>
        <end position="76"/>
    </location>
</feature>
<protein>
    <submittedName>
        <fullName evidence="2">Uncharacterized protein</fullName>
    </submittedName>
</protein>
<keyword evidence="1" id="KW-0175">Coiled coil</keyword>
<proteinExistence type="predicted"/>
<accession>A0A6M3KJM5</accession>
<gene>
    <name evidence="2" type="ORF">MM415A00505_0027</name>
</gene>
<dbReference type="AlphaFoldDB" id="A0A6M3KJM5"/>